<reference evidence="6 7" key="1">
    <citation type="submission" date="2016-10" db="EMBL/GenBank/DDBJ databases">
        <authorList>
            <person name="de Groot N.N."/>
        </authorList>
    </citation>
    <scope>NUCLEOTIDE SEQUENCE [LARGE SCALE GENOMIC DNA]</scope>
    <source>
        <strain evidence="6 7">AA1</strain>
    </source>
</reference>
<evidence type="ECO:0000259" key="4">
    <source>
        <dbReference type="Pfam" id="PF03486"/>
    </source>
</evidence>
<dbReference type="PRINTS" id="PR00411">
    <property type="entry name" value="PNDRDTASEI"/>
</dbReference>
<dbReference type="InterPro" id="IPR036188">
    <property type="entry name" value="FAD/NAD-bd_sf"/>
</dbReference>
<feature type="domain" description="RsdA/BaiN/AoA(So)-like Rossmann fold-like" evidence="4">
    <location>
        <begin position="5"/>
        <end position="384"/>
    </location>
</feature>
<accession>A0A1G5APN7</accession>
<dbReference type="Pfam" id="PF03486">
    <property type="entry name" value="HI0933_like"/>
    <property type="match status" value="1"/>
</dbReference>
<evidence type="ECO:0000256" key="3">
    <source>
        <dbReference type="ARBA" id="ARBA00022827"/>
    </source>
</evidence>
<dbReference type="SUPFAM" id="SSF51905">
    <property type="entry name" value="FAD/NAD(P)-binding domain"/>
    <property type="match status" value="1"/>
</dbReference>
<dbReference type="InterPro" id="IPR023166">
    <property type="entry name" value="BaiN-like_dom_sf"/>
</dbReference>
<dbReference type="Proteomes" id="UP000198870">
    <property type="component" value="Unassembled WGS sequence"/>
</dbReference>
<dbReference type="RefSeq" id="WP_092207666.1">
    <property type="nucleotide sequence ID" value="NZ_FMUX01000001.1"/>
</dbReference>
<dbReference type="SUPFAM" id="SSF160996">
    <property type="entry name" value="HI0933 insert domain-like"/>
    <property type="match status" value="1"/>
</dbReference>
<organism evidence="6 7">
    <name type="scientific">Desulfoluna spongiiphila</name>
    <dbReference type="NCBI Taxonomy" id="419481"/>
    <lineage>
        <taxon>Bacteria</taxon>
        <taxon>Pseudomonadati</taxon>
        <taxon>Thermodesulfobacteriota</taxon>
        <taxon>Desulfobacteria</taxon>
        <taxon>Desulfobacterales</taxon>
        <taxon>Desulfolunaceae</taxon>
        <taxon>Desulfoluna</taxon>
    </lineage>
</organism>
<evidence type="ECO:0000313" key="7">
    <source>
        <dbReference type="Proteomes" id="UP000198870"/>
    </source>
</evidence>
<dbReference type="Gene3D" id="1.10.8.260">
    <property type="entry name" value="HI0933 insert domain-like"/>
    <property type="match status" value="1"/>
</dbReference>
<dbReference type="OrthoDB" id="9773233at2"/>
<keyword evidence="7" id="KW-1185">Reference proteome</keyword>
<dbReference type="AlphaFoldDB" id="A0A1G5APN7"/>
<dbReference type="NCBIfam" id="TIGR00275">
    <property type="entry name" value="aminoacetone oxidase family FAD-binding enzyme"/>
    <property type="match status" value="1"/>
</dbReference>
<dbReference type="InterPro" id="IPR057661">
    <property type="entry name" value="RsdA/BaiN/AoA(So)_Rossmann"/>
</dbReference>
<proteinExistence type="predicted"/>
<evidence type="ECO:0000259" key="5">
    <source>
        <dbReference type="Pfam" id="PF22780"/>
    </source>
</evidence>
<evidence type="ECO:0008006" key="8">
    <source>
        <dbReference type="Google" id="ProtNLM"/>
    </source>
</evidence>
<dbReference type="InterPro" id="IPR004792">
    <property type="entry name" value="BaiN-like"/>
</dbReference>
<feature type="domain" description="RsdA/BaiN/AoA(So)-like insert" evidence="5">
    <location>
        <begin position="187"/>
        <end position="330"/>
    </location>
</feature>
<name>A0A1G5APN7_9BACT</name>
<evidence type="ECO:0000313" key="6">
    <source>
        <dbReference type="EMBL" id="SCX79873.1"/>
    </source>
</evidence>
<gene>
    <name evidence="6" type="ORF">SAMN05216233_101362</name>
</gene>
<comment type="cofactor">
    <cofactor evidence="1">
        <name>FAD</name>
        <dbReference type="ChEBI" id="CHEBI:57692"/>
    </cofactor>
</comment>
<dbReference type="InterPro" id="IPR055178">
    <property type="entry name" value="RsdA/BaiN/AoA(So)-like_dom"/>
</dbReference>
<dbReference type="Gene3D" id="3.50.50.60">
    <property type="entry name" value="FAD/NAD(P)-binding domain"/>
    <property type="match status" value="1"/>
</dbReference>
<keyword evidence="3" id="KW-0274">FAD</keyword>
<dbReference type="EMBL" id="FMUX01000001">
    <property type="protein sequence ID" value="SCX79873.1"/>
    <property type="molecule type" value="Genomic_DNA"/>
</dbReference>
<dbReference type="PANTHER" id="PTHR42887:SF2">
    <property type="entry name" value="OS12G0638800 PROTEIN"/>
    <property type="match status" value="1"/>
</dbReference>
<protein>
    <recommendedName>
        <fullName evidence="8">Aminoacetone oxidase family FAD-binding enzyme</fullName>
    </recommendedName>
</protein>
<sequence>MPQYDIVILGAGASGLWAAMTAAGRGKSVCVIDHGKRAGRKVLIAGGGKCNFTNLRLTPGDFVCANPHFVKSALARLTPWDLVAFLERHDIPWEEREHGQLFCRESAADVVSALESECRRARVTLRLGEEIRAVKKKDHFHVTLGRGEVTATSCLIALGGPAWPQAGATDTGHHIAKQFGHTIIPARPALVPFTLPSDWPLRGLTGIALPVAITVGGARFTENLLFTHKGVSGPVVLQASCRWEKGMALAMDFLPETPLDALFYRAGGKPQVRTVLARVLPERLVIALLPPKLATKQIAQLTRKDHDLLTRLVHTYTVTPAGTEGMRKAEATAGGVDTADVSSKTMESRLTPGLYLTGEVLDVTGQLGGFNLHWAWASGQAAGEAM</sequence>
<dbReference type="STRING" id="419481.SAMN05216233_101362"/>
<dbReference type="Gene3D" id="2.40.30.10">
    <property type="entry name" value="Translation factors"/>
    <property type="match status" value="1"/>
</dbReference>
<dbReference type="Pfam" id="PF22780">
    <property type="entry name" value="HI0933_like_1st"/>
    <property type="match status" value="1"/>
</dbReference>
<keyword evidence="2" id="KW-0285">Flavoprotein</keyword>
<evidence type="ECO:0000256" key="1">
    <source>
        <dbReference type="ARBA" id="ARBA00001974"/>
    </source>
</evidence>
<evidence type="ECO:0000256" key="2">
    <source>
        <dbReference type="ARBA" id="ARBA00022630"/>
    </source>
</evidence>
<dbReference type="PANTHER" id="PTHR42887">
    <property type="entry name" value="OS12G0638800 PROTEIN"/>
    <property type="match status" value="1"/>
</dbReference>